<feature type="non-terminal residue" evidence="6">
    <location>
        <position position="1"/>
    </location>
</feature>
<dbReference type="InterPro" id="IPR014001">
    <property type="entry name" value="Helicase_ATP-bd"/>
</dbReference>
<evidence type="ECO:0000313" key="7">
    <source>
        <dbReference type="Proteomes" id="UP000076858"/>
    </source>
</evidence>
<keyword evidence="3 6" id="KW-0347">Helicase</keyword>
<dbReference type="Proteomes" id="UP000076858">
    <property type="component" value="Unassembled WGS sequence"/>
</dbReference>
<evidence type="ECO:0000256" key="3">
    <source>
        <dbReference type="ARBA" id="ARBA00022806"/>
    </source>
</evidence>
<evidence type="ECO:0000256" key="1">
    <source>
        <dbReference type="ARBA" id="ARBA00022741"/>
    </source>
</evidence>
<sequence length="158" mass="17815">ATEDKEMDVSCGIAGINLEPSSATVNSGLPRQCSSQPSAFRLIPNGSCCNCYSWSCIRSDGKKIAVMDRCKVLVLDEADKLLSQDFMGMLDRIISFLPSKRQILFYSAAFPVTVEEFMRKHINNPYEINLMEELTVKGVTQYYAFVKERQKNHCLNTL</sequence>
<dbReference type="GO" id="GO:0016787">
    <property type="term" value="F:hydrolase activity"/>
    <property type="evidence" value="ECO:0007669"/>
    <property type="project" value="UniProtKB-KW"/>
</dbReference>
<evidence type="ECO:0000256" key="4">
    <source>
        <dbReference type="ARBA" id="ARBA00022840"/>
    </source>
</evidence>
<dbReference type="Gene3D" id="3.40.50.300">
    <property type="entry name" value="P-loop containing nucleotide triphosphate hydrolases"/>
    <property type="match status" value="1"/>
</dbReference>
<comment type="caution">
    <text evidence="6">The sequence shown here is derived from an EMBL/GenBank/DDBJ whole genome shotgun (WGS) entry which is preliminary data.</text>
</comment>
<dbReference type="PROSITE" id="PS00039">
    <property type="entry name" value="DEAD_ATP_HELICASE"/>
    <property type="match status" value="1"/>
</dbReference>
<feature type="non-terminal residue" evidence="6">
    <location>
        <position position="158"/>
    </location>
</feature>
<keyword evidence="2" id="KW-0378">Hydrolase</keyword>
<proteinExistence type="predicted"/>
<dbReference type="GO" id="GO:0004386">
    <property type="term" value="F:helicase activity"/>
    <property type="evidence" value="ECO:0007669"/>
    <property type="project" value="UniProtKB-KW"/>
</dbReference>
<keyword evidence="1" id="KW-0547">Nucleotide-binding</keyword>
<accession>A0A164GPC5</accession>
<dbReference type="InterPro" id="IPR011545">
    <property type="entry name" value="DEAD/DEAH_box_helicase_dom"/>
</dbReference>
<evidence type="ECO:0000313" key="6">
    <source>
        <dbReference type="EMBL" id="KZR99188.1"/>
    </source>
</evidence>
<name>A0A164GPC5_9CRUS</name>
<dbReference type="InterPro" id="IPR000629">
    <property type="entry name" value="RNA-helicase_DEAD-box_CS"/>
</dbReference>
<dbReference type="PROSITE" id="PS51192">
    <property type="entry name" value="HELICASE_ATP_BIND_1"/>
    <property type="match status" value="1"/>
</dbReference>
<dbReference type="GO" id="GO:0003676">
    <property type="term" value="F:nucleic acid binding"/>
    <property type="evidence" value="ECO:0007669"/>
    <property type="project" value="InterPro"/>
</dbReference>
<dbReference type="AlphaFoldDB" id="A0A164GPC5"/>
<dbReference type="GO" id="GO:0005524">
    <property type="term" value="F:ATP binding"/>
    <property type="evidence" value="ECO:0007669"/>
    <property type="project" value="UniProtKB-KW"/>
</dbReference>
<evidence type="ECO:0000259" key="5">
    <source>
        <dbReference type="PROSITE" id="PS51192"/>
    </source>
</evidence>
<dbReference type="OrthoDB" id="10265785at2759"/>
<dbReference type="Pfam" id="PF00270">
    <property type="entry name" value="DEAD"/>
    <property type="match status" value="1"/>
</dbReference>
<dbReference type="EMBL" id="LRGB01014461">
    <property type="protein sequence ID" value="KZR99188.1"/>
    <property type="molecule type" value="Genomic_DNA"/>
</dbReference>
<dbReference type="STRING" id="35525.A0A164GPC5"/>
<organism evidence="6 7">
    <name type="scientific">Daphnia magna</name>
    <dbReference type="NCBI Taxonomy" id="35525"/>
    <lineage>
        <taxon>Eukaryota</taxon>
        <taxon>Metazoa</taxon>
        <taxon>Ecdysozoa</taxon>
        <taxon>Arthropoda</taxon>
        <taxon>Crustacea</taxon>
        <taxon>Branchiopoda</taxon>
        <taxon>Diplostraca</taxon>
        <taxon>Cladocera</taxon>
        <taxon>Anomopoda</taxon>
        <taxon>Daphniidae</taxon>
        <taxon>Daphnia</taxon>
    </lineage>
</organism>
<dbReference type="PANTHER" id="PTHR47960">
    <property type="entry name" value="DEAD-BOX ATP-DEPENDENT RNA HELICASE 50"/>
    <property type="match status" value="1"/>
</dbReference>
<dbReference type="InterPro" id="IPR027417">
    <property type="entry name" value="P-loop_NTPase"/>
</dbReference>
<evidence type="ECO:0000256" key="2">
    <source>
        <dbReference type="ARBA" id="ARBA00022801"/>
    </source>
</evidence>
<feature type="domain" description="Helicase ATP-binding" evidence="5">
    <location>
        <begin position="53"/>
        <end position="128"/>
    </location>
</feature>
<keyword evidence="4" id="KW-0067">ATP-binding</keyword>
<protein>
    <submittedName>
        <fullName evidence="6">Putative ATP-dependent RNA Helicase me31b</fullName>
    </submittedName>
</protein>
<keyword evidence="7" id="KW-1185">Reference proteome</keyword>
<gene>
    <name evidence="6" type="ORF">APZ42_005050</name>
</gene>
<dbReference type="SUPFAM" id="SSF52540">
    <property type="entry name" value="P-loop containing nucleoside triphosphate hydrolases"/>
    <property type="match status" value="1"/>
</dbReference>
<reference evidence="6 7" key="1">
    <citation type="submission" date="2016-03" db="EMBL/GenBank/DDBJ databases">
        <title>EvidentialGene: Evidence-directed Construction of Genes on Genomes.</title>
        <authorList>
            <person name="Gilbert D.G."/>
            <person name="Choi J.-H."/>
            <person name="Mockaitis K."/>
            <person name="Colbourne J."/>
            <person name="Pfrender M."/>
        </authorList>
    </citation>
    <scope>NUCLEOTIDE SEQUENCE [LARGE SCALE GENOMIC DNA]</scope>
    <source>
        <strain evidence="6 7">Xinb3</strain>
        <tissue evidence="6">Complete organism</tissue>
    </source>
</reference>